<reference evidence="4" key="1">
    <citation type="submission" date="2023-10" db="EMBL/GenBank/DDBJ databases">
        <authorList>
            <person name="Chen Y."/>
            <person name="Shah S."/>
            <person name="Dougan E. K."/>
            <person name="Thang M."/>
            <person name="Chan C."/>
        </authorList>
    </citation>
    <scope>NUCLEOTIDE SEQUENCE [LARGE SCALE GENOMIC DNA]</scope>
</reference>
<name>A0ABN9STB5_9DINO</name>
<dbReference type="PANTHER" id="PTHR22996">
    <property type="entry name" value="MAHOGUNIN"/>
    <property type="match status" value="1"/>
</dbReference>
<evidence type="ECO:0000313" key="4">
    <source>
        <dbReference type="EMBL" id="CAK0835497.1"/>
    </source>
</evidence>
<evidence type="ECO:0000313" key="5">
    <source>
        <dbReference type="Proteomes" id="UP001189429"/>
    </source>
</evidence>
<dbReference type="PROSITE" id="PS50089">
    <property type="entry name" value="ZF_RING_2"/>
    <property type="match status" value="1"/>
</dbReference>
<keyword evidence="1" id="KW-0863">Zinc-finger</keyword>
<dbReference type="InterPro" id="IPR045194">
    <property type="entry name" value="MGRN1/RNF157-like"/>
</dbReference>
<feature type="compositionally biased region" description="Basic and acidic residues" evidence="2">
    <location>
        <begin position="163"/>
        <end position="181"/>
    </location>
</feature>
<dbReference type="PANTHER" id="PTHR22996:SF0">
    <property type="entry name" value="RE60872P-RELATED"/>
    <property type="match status" value="1"/>
</dbReference>
<feature type="domain" description="RING-type" evidence="3">
    <location>
        <begin position="332"/>
        <end position="371"/>
    </location>
</feature>
<evidence type="ECO:0000256" key="1">
    <source>
        <dbReference type="PROSITE-ProRule" id="PRU00175"/>
    </source>
</evidence>
<dbReference type="SUPFAM" id="SSF57850">
    <property type="entry name" value="RING/U-box"/>
    <property type="match status" value="1"/>
</dbReference>
<comment type="caution">
    <text evidence="4">The sequence shown here is derived from an EMBL/GenBank/DDBJ whole genome shotgun (WGS) entry which is preliminary data.</text>
</comment>
<keyword evidence="1" id="KW-0862">Zinc</keyword>
<proteinExistence type="predicted"/>
<dbReference type="InterPro" id="IPR001841">
    <property type="entry name" value="Znf_RING"/>
</dbReference>
<dbReference type="Pfam" id="PF13920">
    <property type="entry name" value="zf-C3HC4_3"/>
    <property type="match status" value="1"/>
</dbReference>
<accession>A0ABN9STB5</accession>
<feature type="non-terminal residue" evidence="4">
    <location>
        <position position="1"/>
    </location>
</feature>
<gene>
    <name evidence="4" type="ORF">PCOR1329_LOCUS32369</name>
</gene>
<sequence length="408" mass="44079">QGRPGSSVVSVPTLSLCVPARRAMLWFLESPEDPPPLPARSAVFVVRNGRYEPQNLMPVLPRMDILEFDGFVTRRGSAVGGLTARPPEMRQASLVSNPVSVRRDSVRARSDPSSDRVQFSMVLDTQSACTVSVHLLVTEVEQSQGPEGERRLELVPQAPQGPRPKEDHGAPEAPEDERPREGAPAAEGPPPWHGQLGALLDRRRFGAGLGQCYESPPLDLSQIPAEQLAFDVGRPADVPIAICLEPEGGSVEEVCAHYSYVSLQRAAPPAQATASSPKLDGCGDAAGAHWTAQVFAQKLQYQGNCFVLHDVFGVASKRASDYDGAETGSSECVICLSEPRDTAVLPCRHMCFCGYCAGIVRLQCEKCPVCRQKVKSLLQFKKEDAAMDQLMGIKPQERRASSARGSVS</sequence>
<dbReference type="Proteomes" id="UP001189429">
    <property type="component" value="Unassembled WGS sequence"/>
</dbReference>
<protein>
    <recommendedName>
        <fullName evidence="3">RING-type domain-containing protein</fullName>
    </recommendedName>
</protein>
<dbReference type="SMART" id="SM00184">
    <property type="entry name" value="RING"/>
    <property type="match status" value="1"/>
</dbReference>
<dbReference type="EMBL" id="CAUYUJ010013102">
    <property type="protein sequence ID" value="CAK0835497.1"/>
    <property type="molecule type" value="Genomic_DNA"/>
</dbReference>
<keyword evidence="5" id="KW-1185">Reference proteome</keyword>
<evidence type="ECO:0000259" key="3">
    <source>
        <dbReference type="PROSITE" id="PS50089"/>
    </source>
</evidence>
<dbReference type="Gene3D" id="3.30.40.10">
    <property type="entry name" value="Zinc/RING finger domain, C3HC4 (zinc finger)"/>
    <property type="match status" value="1"/>
</dbReference>
<evidence type="ECO:0000256" key="2">
    <source>
        <dbReference type="SAM" id="MobiDB-lite"/>
    </source>
</evidence>
<dbReference type="InterPro" id="IPR013083">
    <property type="entry name" value="Znf_RING/FYVE/PHD"/>
</dbReference>
<organism evidence="4 5">
    <name type="scientific">Prorocentrum cordatum</name>
    <dbReference type="NCBI Taxonomy" id="2364126"/>
    <lineage>
        <taxon>Eukaryota</taxon>
        <taxon>Sar</taxon>
        <taxon>Alveolata</taxon>
        <taxon>Dinophyceae</taxon>
        <taxon>Prorocentrales</taxon>
        <taxon>Prorocentraceae</taxon>
        <taxon>Prorocentrum</taxon>
    </lineage>
</organism>
<feature type="region of interest" description="Disordered" evidence="2">
    <location>
        <begin position="141"/>
        <end position="196"/>
    </location>
</feature>
<keyword evidence="1" id="KW-0479">Metal-binding</keyword>